<gene>
    <name evidence="11" type="ORF">NIES37_24500</name>
</gene>
<sequence length="473" mass="54278">MESVHPLDYTEYQHCLCINPNCPSPKRPFKEDPCQACGSDLLLKRRYRVIDTLVQTRSRECKLYDAVDINNGNKLKVIKVLYTDNEEVISRFNRGADVLINHWVSGIPKVEKDGYFHIEFPKNQTLAYCLVMEKIDGMNLEQFLENRNHLPIAEKQAINWLKQLTIILGDLHKKEFFHRDIKPSNIMVKNSNQELVLIDLDAVRAITKAVLDGKTITTIGTDGYMAPEQRIGRAIPQSDFYALGRTFVHLLTGKAPNRLEQNRNGTLLWRSIAPKLSNNFAELIDNLMDWSPNNRPKTTAEILQRLEQIERNLELQQQIKQLLTFKKVVGVIVLLLFTFLVYRAIDSEESSQGDPTPSPSKQTLTPTTTSTKTPIATPTFNTKCKIRQQTGVPHDSALAKDVVEILQDQRVVSKDEQIRKIQQFDVRQLNYCDLNIYIRLSDNSLPSSTLKNKITDMIKNRFDYVGNIRVEQL</sequence>
<dbReference type="PROSITE" id="PS50011">
    <property type="entry name" value="PROTEIN_KINASE_DOM"/>
    <property type="match status" value="1"/>
</dbReference>
<evidence type="ECO:0000256" key="8">
    <source>
        <dbReference type="ARBA" id="ARBA00048679"/>
    </source>
</evidence>
<evidence type="ECO:0000256" key="1">
    <source>
        <dbReference type="ARBA" id="ARBA00012513"/>
    </source>
</evidence>
<feature type="region of interest" description="Disordered" evidence="9">
    <location>
        <begin position="348"/>
        <end position="377"/>
    </location>
</feature>
<dbReference type="Pfam" id="PF00069">
    <property type="entry name" value="Pkinase"/>
    <property type="match status" value="1"/>
</dbReference>
<dbReference type="KEGG" id="ttq:NIES37_24500"/>
<evidence type="ECO:0000256" key="5">
    <source>
        <dbReference type="ARBA" id="ARBA00022777"/>
    </source>
</evidence>
<keyword evidence="3" id="KW-0808">Transferase</keyword>
<comment type="catalytic activity">
    <reaction evidence="7">
        <text>L-threonyl-[protein] + ATP = O-phospho-L-threonyl-[protein] + ADP + H(+)</text>
        <dbReference type="Rhea" id="RHEA:46608"/>
        <dbReference type="Rhea" id="RHEA-COMP:11060"/>
        <dbReference type="Rhea" id="RHEA-COMP:11605"/>
        <dbReference type="ChEBI" id="CHEBI:15378"/>
        <dbReference type="ChEBI" id="CHEBI:30013"/>
        <dbReference type="ChEBI" id="CHEBI:30616"/>
        <dbReference type="ChEBI" id="CHEBI:61977"/>
        <dbReference type="ChEBI" id="CHEBI:456216"/>
        <dbReference type="EC" id="2.7.11.1"/>
    </reaction>
</comment>
<evidence type="ECO:0000313" key="12">
    <source>
        <dbReference type="Proteomes" id="UP000218785"/>
    </source>
</evidence>
<evidence type="ECO:0000256" key="7">
    <source>
        <dbReference type="ARBA" id="ARBA00047899"/>
    </source>
</evidence>
<evidence type="ECO:0000256" key="2">
    <source>
        <dbReference type="ARBA" id="ARBA00022527"/>
    </source>
</evidence>
<dbReference type="GO" id="GO:0005524">
    <property type="term" value="F:ATP binding"/>
    <property type="evidence" value="ECO:0007669"/>
    <property type="project" value="UniProtKB-KW"/>
</dbReference>
<keyword evidence="2 11" id="KW-0723">Serine/threonine-protein kinase</keyword>
<keyword evidence="12" id="KW-1185">Reference proteome</keyword>
<proteinExistence type="predicted"/>
<protein>
    <recommendedName>
        <fullName evidence="1">non-specific serine/threonine protein kinase</fullName>
        <ecNumber evidence="1">2.7.11.1</ecNumber>
    </recommendedName>
</protein>
<dbReference type="GO" id="GO:0004674">
    <property type="term" value="F:protein serine/threonine kinase activity"/>
    <property type="evidence" value="ECO:0007669"/>
    <property type="project" value="UniProtKB-KW"/>
</dbReference>
<reference evidence="11 12" key="1">
    <citation type="submission" date="2017-06" db="EMBL/GenBank/DDBJ databases">
        <title>Genome sequencing of cyanobaciteial culture collection at National Institute for Environmental Studies (NIES).</title>
        <authorList>
            <person name="Hirose Y."/>
            <person name="Shimura Y."/>
            <person name="Fujisawa T."/>
            <person name="Nakamura Y."/>
            <person name="Kawachi M."/>
        </authorList>
    </citation>
    <scope>NUCLEOTIDE SEQUENCE [LARGE SCALE GENOMIC DNA]</scope>
    <source>
        <strain evidence="11 12">NIES-37</strain>
    </source>
</reference>
<dbReference type="Proteomes" id="UP000218785">
    <property type="component" value="Chromosome"/>
</dbReference>
<dbReference type="CDD" id="cd14014">
    <property type="entry name" value="STKc_PknB_like"/>
    <property type="match status" value="1"/>
</dbReference>
<dbReference type="EMBL" id="AP018248">
    <property type="protein sequence ID" value="BAY98500.1"/>
    <property type="molecule type" value="Genomic_DNA"/>
</dbReference>
<dbReference type="InterPro" id="IPR000719">
    <property type="entry name" value="Prot_kinase_dom"/>
</dbReference>
<dbReference type="InterPro" id="IPR008271">
    <property type="entry name" value="Ser/Thr_kinase_AS"/>
</dbReference>
<comment type="catalytic activity">
    <reaction evidence="8">
        <text>L-seryl-[protein] + ATP = O-phospho-L-seryl-[protein] + ADP + H(+)</text>
        <dbReference type="Rhea" id="RHEA:17989"/>
        <dbReference type="Rhea" id="RHEA-COMP:9863"/>
        <dbReference type="Rhea" id="RHEA-COMP:11604"/>
        <dbReference type="ChEBI" id="CHEBI:15378"/>
        <dbReference type="ChEBI" id="CHEBI:29999"/>
        <dbReference type="ChEBI" id="CHEBI:30616"/>
        <dbReference type="ChEBI" id="CHEBI:83421"/>
        <dbReference type="ChEBI" id="CHEBI:456216"/>
        <dbReference type="EC" id="2.7.11.1"/>
    </reaction>
</comment>
<evidence type="ECO:0000256" key="4">
    <source>
        <dbReference type="ARBA" id="ARBA00022741"/>
    </source>
</evidence>
<dbReference type="EC" id="2.7.11.1" evidence="1"/>
<dbReference type="AlphaFoldDB" id="A0A1Z4MYH8"/>
<evidence type="ECO:0000256" key="9">
    <source>
        <dbReference type="SAM" id="MobiDB-lite"/>
    </source>
</evidence>
<dbReference type="PANTHER" id="PTHR24363">
    <property type="entry name" value="SERINE/THREONINE PROTEIN KINASE"/>
    <property type="match status" value="1"/>
</dbReference>
<dbReference type="RefSeq" id="WP_096575940.1">
    <property type="nucleotide sequence ID" value="NZ_CAWNJS010000001.1"/>
</dbReference>
<name>A0A1Z4MYH8_9CYAN</name>
<dbReference type="InterPro" id="IPR011009">
    <property type="entry name" value="Kinase-like_dom_sf"/>
</dbReference>
<organism evidence="11 12">
    <name type="scientific">Tolypothrix tenuis PCC 7101</name>
    <dbReference type="NCBI Taxonomy" id="231146"/>
    <lineage>
        <taxon>Bacteria</taxon>
        <taxon>Bacillati</taxon>
        <taxon>Cyanobacteriota</taxon>
        <taxon>Cyanophyceae</taxon>
        <taxon>Nostocales</taxon>
        <taxon>Tolypothrichaceae</taxon>
        <taxon>Tolypothrix</taxon>
    </lineage>
</organism>
<dbReference type="PANTHER" id="PTHR24363:SF0">
    <property type="entry name" value="SERINE_THREONINE KINASE LIKE DOMAIN CONTAINING 1"/>
    <property type="match status" value="1"/>
</dbReference>
<evidence type="ECO:0000313" key="11">
    <source>
        <dbReference type="EMBL" id="BAY98500.1"/>
    </source>
</evidence>
<keyword evidence="4" id="KW-0547">Nucleotide-binding</keyword>
<evidence type="ECO:0000259" key="10">
    <source>
        <dbReference type="PROSITE" id="PS50011"/>
    </source>
</evidence>
<dbReference type="PROSITE" id="PS00108">
    <property type="entry name" value="PROTEIN_KINASE_ST"/>
    <property type="match status" value="1"/>
</dbReference>
<keyword evidence="5 11" id="KW-0418">Kinase</keyword>
<feature type="domain" description="Protein kinase" evidence="10">
    <location>
        <begin position="47"/>
        <end position="309"/>
    </location>
</feature>
<accession>A0A1Z4MYH8</accession>
<feature type="compositionally biased region" description="Low complexity" evidence="9">
    <location>
        <begin position="359"/>
        <end position="377"/>
    </location>
</feature>
<evidence type="ECO:0000256" key="6">
    <source>
        <dbReference type="ARBA" id="ARBA00022840"/>
    </source>
</evidence>
<dbReference type="SUPFAM" id="SSF56112">
    <property type="entry name" value="Protein kinase-like (PK-like)"/>
    <property type="match status" value="1"/>
</dbReference>
<dbReference type="SMART" id="SM00220">
    <property type="entry name" value="S_TKc"/>
    <property type="match status" value="1"/>
</dbReference>
<dbReference type="Gene3D" id="1.10.510.10">
    <property type="entry name" value="Transferase(Phosphotransferase) domain 1"/>
    <property type="match status" value="1"/>
</dbReference>
<keyword evidence="6" id="KW-0067">ATP-binding</keyword>
<evidence type="ECO:0000256" key="3">
    <source>
        <dbReference type="ARBA" id="ARBA00022679"/>
    </source>
</evidence>